<evidence type="ECO:0000259" key="1">
    <source>
        <dbReference type="PROSITE" id="PS50181"/>
    </source>
</evidence>
<keyword evidence="3" id="KW-1185">Reference proteome</keyword>
<sequence>MACPNVSKPRRCQKSLSAPLMVASIDLPTEIIEKILLGLSPNDLVDAREVSISD</sequence>
<dbReference type="InterPro" id="IPR001810">
    <property type="entry name" value="F-box_dom"/>
</dbReference>
<evidence type="ECO:0000313" key="3">
    <source>
        <dbReference type="Proteomes" id="UP000886523"/>
    </source>
</evidence>
<name>A0A9P6B9D5_9AGAM</name>
<dbReference type="AlphaFoldDB" id="A0A9P6B9D5"/>
<accession>A0A9P6B9D5</accession>
<evidence type="ECO:0000313" key="2">
    <source>
        <dbReference type="EMBL" id="KAF9519330.1"/>
    </source>
</evidence>
<dbReference type="EMBL" id="MU128918">
    <property type="protein sequence ID" value="KAF9519330.1"/>
    <property type="molecule type" value="Genomic_DNA"/>
</dbReference>
<comment type="caution">
    <text evidence="2">The sequence shown here is derived from an EMBL/GenBank/DDBJ whole genome shotgun (WGS) entry which is preliminary data.</text>
</comment>
<gene>
    <name evidence="2" type="ORF">BS47DRAFT_1337088</name>
</gene>
<protein>
    <recommendedName>
        <fullName evidence="1">F-box domain-containing protein</fullName>
    </recommendedName>
</protein>
<feature type="non-terminal residue" evidence="2">
    <location>
        <position position="54"/>
    </location>
</feature>
<dbReference type="PROSITE" id="PS50181">
    <property type="entry name" value="FBOX"/>
    <property type="match status" value="1"/>
</dbReference>
<dbReference type="Proteomes" id="UP000886523">
    <property type="component" value="Unassembled WGS sequence"/>
</dbReference>
<reference evidence="2" key="1">
    <citation type="journal article" date="2020" name="Nat. Commun.">
        <title>Large-scale genome sequencing of mycorrhizal fungi provides insights into the early evolution of symbiotic traits.</title>
        <authorList>
            <person name="Miyauchi S."/>
            <person name="Kiss E."/>
            <person name="Kuo A."/>
            <person name="Drula E."/>
            <person name="Kohler A."/>
            <person name="Sanchez-Garcia M."/>
            <person name="Morin E."/>
            <person name="Andreopoulos B."/>
            <person name="Barry K.W."/>
            <person name="Bonito G."/>
            <person name="Buee M."/>
            <person name="Carver A."/>
            <person name="Chen C."/>
            <person name="Cichocki N."/>
            <person name="Clum A."/>
            <person name="Culley D."/>
            <person name="Crous P.W."/>
            <person name="Fauchery L."/>
            <person name="Girlanda M."/>
            <person name="Hayes R.D."/>
            <person name="Keri Z."/>
            <person name="LaButti K."/>
            <person name="Lipzen A."/>
            <person name="Lombard V."/>
            <person name="Magnuson J."/>
            <person name="Maillard F."/>
            <person name="Murat C."/>
            <person name="Nolan M."/>
            <person name="Ohm R.A."/>
            <person name="Pangilinan J."/>
            <person name="Pereira M.F."/>
            <person name="Perotto S."/>
            <person name="Peter M."/>
            <person name="Pfister S."/>
            <person name="Riley R."/>
            <person name="Sitrit Y."/>
            <person name="Stielow J.B."/>
            <person name="Szollosi G."/>
            <person name="Zifcakova L."/>
            <person name="Stursova M."/>
            <person name="Spatafora J.W."/>
            <person name="Tedersoo L."/>
            <person name="Vaario L.M."/>
            <person name="Yamada A."/>
            <person name="Yan M."/>
            <person name="Wang P."/>
            <person name="Xu J."/>
            <person name="Bruns T."/>
            <person name="Baldrian P."/>
            <person name="Vilgalys R."/>
            <person name="Dunand C."/>
            <person name="Henrissat B."/>
            <person name="Grigoriev I.V."/>
            <person name="Hibbett D."/>
            <person name="Nagy L.G."/>
            <person name="Martin F.M."/>
        </authorList>
    </citation>
    <scope>NUCLEOTIDE SEQUENCE</scope>
    <source>
        <strain evidence="2">UP504</strain>
    </source>
</reference>
<organism evidence="2 3">
    <name type="scientific">Hydnum rufescens UP504</name>
    <dbReference type="NCBI Taxonomy" id="1448309"/>
    <lineage>
        <taxon>Eukaryota</taxon>
        <taxon>Fungi</taxon>
        <taxon>Dikarya</taxon>
        <taxon>Basidiomycota</taxon>
        <taxon>Agaricomycotina</taxon>
        <taxon>Agaricomycetes</taxon>
        <taxon>Cantharellales</taxon>
        <taxon>Hydnaceae</taxon>
        <taxon>Hydnum</taxon>
    </lineage>
</organism>
<proteinExistence type="predicted"/>
<feature type="domain" description="F-box" evidence="1">
    <location>
        <begin position="21"/>
        <end position="54"/>
    </location>
</feature>